<dbReference type="AlphaFoldDB" id="A0A7M7JYH8"/>
<organism evidence="4 5">
    <name type="scientific">Varroa destructor</name>
    <name type="common">Honeybee mite</name>
    <dbReference type="NCBI Taxonomy" id="109461"/>
    <lineage>
        <taxon>Eukaryota</taxon>
        <taxon>Metazoa</taxon>
        <taxon>Ecdysozoa</taxon>
        <taxon>Arthropoda</taxon>
        <taxon>Chelicerata</taxon>
        <taxon>Arachnida</taxon>
        <taxon>Acari</taxon>
        <taxon>Parasitiformes</taxon>
        <taxon>Mesostigmata</taxon>
        <taxon>Gamasina</taxon>
        <taxon>Dermanyssoidea</taxon>
        <taxon>Varroidae</taxon>
        <taxon>Varroa</taxon>
    </lineage>
</organism>
<dbReference type="Pfam" id="PF17064">
    <property type="entry name" value="QVR"/>
    <property type="match status" value="1"/>
</dbReference>
<evidence type="ECO:0000313" key="5">
    <source>
        <dbReference type="Proteomes" id="UP000594260"/>
    </source>
</evidence>
<accession>A0A7M7JYH8</accession>
<feature type="chain" id="PRO_5029861794" description="Protein sleepless" evidence="3">
    <location>
        <begin position="33"/>
        <end position="128"/>
    </location>
</feature>
<dbReference type="GeneID" id="111248956"/>
<evidence type="ECO:0008006" key="6">
    <source>
        <dbReference type="Google" id="ProtNLM"/>
    </source>
</evidence>
<dbReference type="GO" id="GO:0032222">
    <property type="term" value="P:regulation of synaptic transmission, cholinergic"/>
    <property type="evidence" value="ECO:0007669"/>
    <property type="project" value="InterPro"/>
</dbReference>
<dbReference type="InterPro" id="IPR031424">
    <property type="entry name" value="QVR-like"/>
</dbReference>
<keyword evidence="1 3" id="KW-0732">Signal</keyword>
<reference evidence="4" key="1">
    <citation type="submission" date="2021-01" db="UniProtKB">
        <authorList>
            <consortium name="EnsemblMetazoa"/>
        </authorList>
    </citation>
    <scope>IDENTIFICATION</scope>
</reference>
<dbReference type="RefSeq" id="XP_022657865.1">
    <property type="nucleotide sequence ID" value="XM_022802130.1"/>
</dbReference>
<name>A0A7M7JYH8_VARDE</name>
<feature type="signal peptide" evidence="3">
    <location>
        <begin position="1"/>
        <end position="32"/>
    </location>
</feature>
<evidence type="ECO:0000256" key="3">
    <source>
        <dbReference type="SAM" id="SignalP"/>
    </source>
</evidence>
<dbReference type="Proteomes" id="UP000594260">
    <property type="component" value="Unplaced"/>
</dbReference>
<evidence type="ECO:0000256" key="1">
    <source>
        <dbReference type="ARBA" id="ARBA00022729"/>
    </source>
</evidence>
<proteinExistence type="predicted"/>
<sequence>MSMWAKSLFITIPVLKLIFLLALSINIEGAGAFRCYVCNSNNDVSCSLSPPPKNLIQDCNQLQNVDNKTYSLCRLMVVEVEERRTVDRRCGWIQHHDRDSCVNEQLKKINFTQPSAKMMPQESVKRQR</sequence>
<keyword evidence="2" id="KW-0325">Glycoprotein</keyword>
<evidence type="ECO:0000313" key="4">
    <source>
        <dbReference type="EnsemblMetazoa" id="XP_022657865"/>
    </source>
</evidence>
<evidence type="ECO:0000256" key="2">
    <source>
        <dbReference type="ARBA" id="ARBA00023180"/>
    </source>
</evidence>
<dbReference type="EnsemblMetazoa" id="XM_022802130">
    <property type="protein sequence ID" value="XP_022657865"/>
    <property type="gene ID" value="LOC111248956"/>
</dbReference>
<dbReference type="GO" id="GO:0030431">
    <property type="term" value="P:sleep"/>
    <property type="evidence" value="ECO:0007669"/>
    <property type="project" value="InterPro"/>
</dbReference>
<protein>
    <recommendedName>
        <fullName evidence="6">Protein sleepless</fullName>
    </recommendedName>
</protein>
<keyword evidence="5" id="KW-1185">Reference proteome</keyword>